<name>A0A3B0RTT6_9ZZZZ</name>
<dbReference type="SUPFAM" id="SSF46689">
    <property type="entry name" value="Homeodomain-like"/>
    <property type="match status" value="1"/>
</dbReference>
<dbReference type="InterPro" id="IPR001647">
    <property type="entry name" value="HTH_TetR"/>
</dbReference>
<organism evidence="5">
    <name type="scientific">hydrothermal vent metagenome</name>
    <dbReference type="NCBI Taxonomy" id="652676"/>
    <lineage>
        <taxon>unclassified sequences</taxon>
        <taxon>metagenomes</taxon>
        <taxon>ecological metagenomes</taxon>
    </lineage>
</organism>
<dbReference type="Gene3D" id="1.10.357.10">
    <property type="entry name" value="Tetracycline Repressor, domain 2"/>
    <property type="match status" value="1"/>
</dbReference>
<feature type="domain" description="HTH tetR-type" evidence="4">
    <location>
        <begin position="44"/>
        <end position="104"/>
    </location>
</feature>
<dbReference type="InterPro" id="IPR023772">
    <property type="entry name" value="DNA-bd_HTH_TetR-type_CS"/>
</dbReference>
<keyword evidence="3" id="KW-0804">Transcription</keyword>
<evidence type="ECO:0000256" key="3">
    <source>
        <dbReference type="ARBA" id="ARBA00023163"/>
    </source>
</evidence>
<dbReference type="PRINTS" id="PR00455">
    <property type="entry name" value="HTHTETR"/>
</dbReference>
<dbReference type="PROSITE" id="PS01081">
    <property type="entry name" value="HTH_TETR_1"/>
    <property type="match status" value="1"/>
</dbReference>
<dbReference type="PANTHER" id="PTHR30055:SF220">
    <property type="entry name" value="TETR-FAMILY REGULATORY PROTEIN"/>
    <property type="match status" value="1"/>
</dbReference>
<evidence type="ECO:0000259" key="4">
    <source>
        <dbReference type="PROSITE" id="PS50977"/>
    </source>
</evidence>
<dbReference type="GO" id="GO:0003700">
    <property type="term" value="F:DNA-binding transcription factor activity"/>
    <property type="evidence" value="ECO:0007669"/>
    <property type="project" value="TreeGrafter"/>
</dbReference>
<dbReference type="Pfam" id="PF00440">
    <property type="entry name" value="TetR_N"/>
    <property type="match status" value="1"/>
</dbReference>
<dbReference type="AlphaFoldDB" id="A0A3B0RTT6"/>
<evidence type="ECO:0000256" key="2">
    <source>
        <dbReference type="ARBA" id="ARBA00023125"/>
    </source>
</evidence>
<dbReference type="Pfam" id="PF13305">
    <property type="entry name" value="TetR_C_33"/>
    <property type="match status" value="1"/>
</dbReference>
<dbReference type="EMBL" id="UOED01000070">
    <property type="protein sequence ID" value="VAV91896.1"/>
    <property type="molecule type" value="Genomic_DNA"/>
</dbReference>
<sequence>MKLQNLYHRNLTVSRLADKIQAMSQKPAREITRKEVADKSYHHDDLRQKLIDATRDMIRSGGVEAVSLRKLAERVGVSRTAAYHYFRDKNVLLCTLAEEGFRQWQGQISRIFQDDRRTPAERYRLYIRWYMSYALENAEYYDLMFGRSIWKQKCATESLKAIAYEVFQDQVKLTQQGQKQGFLPAGEDSLRLAQVSWGTLHGLARLLIDGIYTDNSHIDEMCDCAANLLMR</sequence>
<evidence type="ECO:0000256" key="1">
    <source>
        <dbReference type="ARBA" id="ARBA00023015"/>
    </source>
</evidence>
<dbReference type="InterPro" id="IPR009057">
    <property type="entry name" value="Homeodomain-like_sf"/>
</dbReference>
<dbReference type="GO" id="GO:0000976">
    <property type="term" value="F:transcription cis-regulatory region binding"/>
    <property type="evidence" value="ECO:0007669"/>
    <property type="project" value="TreeGrafter"/>
</dbReference>
<dbReference type="InterPro" id="IPR050109">
    <property type="entry name" value="HTH-type_TetR-like_transc_reg"/>
</dbReference>
<dbReference type="PROSITE" id="PS50977">
    <property type="entry name" value="HTH_TETR_2"/>
    <property type="match status" value="1"/>
</dbReference>
<keyword evidence="2" id="KW-0238">DNA-binding</keyword>
<protein>
    <submittedName>
        <fullName evidence="5">Transcriptional regulator, AcrR family</fullName>
    </submittedName>
</protein>
<dbReference type="SUPFAM" id="SSF48498">
    <property type="entry name" value="Tetracyclin repressor-like, C-terminal domain"/>
    <property type="match status" value="1"/>
</dbReference>
<dbReference type="InterPro" id="IPR036271">
    <property type="entry name" value="Tet_transcr_reg_TetR-rel_C_sf"/>
</dbReference>
<proteinExistence type="predicted"/>
<keyword evidence="1" id="KW-0805">Transcription regulation</keyword>
<dbReference type="InterPro" id="IPR025996">
    <property type="entry name" value="MT1864/Rv1816-like_C"/>
</dbReference>
<accession>A0A3B0RTT6</accession>
<gene>
    <name evidence="5" type="ORF">MNBD_ALPHA02-374</name>
</gene>
<reference evidence="5" key="1">
    <citation type="submission" date="2018-06" db="EMBL/GenBank/DDBJ databases">
        <authorList>
            <person name="Zhirakovskaya E."/>
        </authorList>
    </citation>
    <scope>NUCLEOTIDE SEQUENCE</scope>
</reference>
<evidence type="ECO:0000313" key="5">
    <source>
        <dbReference type="EMBL" id="VAV91896.1"/>
    </source>
</evidence>
<dbReference type="PANTHER" id="PTHR30055">
    <property type="entry name" value="HTH-TYPE TRANSCRIPTIONAL REGULATOR RUTR"/>
    <property type="match status" value="1"/>
</dbReference>